<dbReference type="InterPro" id="IPR011711">
    <property type="entry name" value="GntR_C"/>
</dbReference>
<dbReference type="CDD" id="cd07377">
    <property type="entry name" value="WHTH_GntR"/>
    <property type="match status" value="1"/>
</dbReference>
<dbReference type="EMBL" id="FNAX01000023">
    <property type="protein sequence ID" value="SDG58537.1"/>
    <property type="molecule type" value="Genomic_DNA"/>
</dbReference>
<dbReference type="InterPro" id="IPR036390">
    <property type="entry name" value="WH_DNA-bd_sf"/>
</dbReference>
<dbReference type="SMART" id="SM00895">
    <property type="entry name" value="FCD"/>
    <property type="match status" value="1"/>
</dbReference>
<dbReference type="AlphaFoldDB" id="A0A1G7VFR5"/>
<dbReference type="PANTHER" id="PTHR43537:SF5">
    <property type="entry name" value="UXU OPERON TRANSCRIPTIONAL REGULATOR"/>
    <property type="match status" value="1"/>
</dbReference>
<evidence type="ECO:0000256" key="2">
    <source>
        <dbReference type="ARBA" id="ARBA00023125"/>
    </source>
</evidence>
<dbReference type="PANTHER" id="PTHR43537">
    <property type="entry name" value="TRANSCRIPTIONAL REGULATOR, GNTR FAMILY"/>
    <property type="match status" value="1"/>
</dbReference>
<evidence type="ECO:0000259" key="4">
    <source>
        <dbReference type="PROSITE" id="PS50949"/>
    </source>
</evidence>
<keyword evidence="8" id="KW-1185">Reference proteome</keyword>
<dbReference type="Pfam" id="PF07729">
    <property type="entry name" value="FCD"/>
    <property type="match status" value="1"/>
</dbReference>
<dbReference type="Proteomes" id="UP001432161">
    <property type="component" value="Chromosome"/>
</dbReference>
<keyword evidence="3" id="KW-0804">Transcription</keyword>
<dbReference type="SUPFAM" id="SSF46785">
    <property type="entry name" value="Winged helix' DNA-binding domain"/>
    <property type="match status" value="1"/>
</dbReference>
<dbReference type="Gene3D" id="1.20.120.530">
    <property type="entry name" value="GntR ligand-binding domain-like"/>
    <property type="match status" value="1"/>
</dbReference>
<accession>A0A1G7VFR5</accession>
<organism evidence="5 7">
    <name type="scientific">Streptomyces griseoaurantiacus</name>
    <dbReference type="NCBI Taxonomy" id="68213"/>
    <lineage>
        <taxon>Bacteria</taxon>
        <taxon>Bacillati</taxon>
        <taxon>Actinomycetota</taxon>
        <taxon>Actinomycetes</taxon>
        <taxon>Kitasatosporales</taxon>
        <taxon>Streptomycetaceae</taxon>
        <taxon>Streptomyces</taxon>
        <taxon>Streptomyces aurantiacus group</taxon>
    </lineage>
</organism>
<evidence type="ECO:0000256" key="3">
    <source>
        <dbReference type="ARBA" id="ARBA00023163"/>
    </source>
</evidence>
<evidence type="ECO:0000313" key="7">
    <source>
        <dbReference type="Proteomes" id="UP000198614"/>
    </source>
</evidence>
<evidence type="ECO:0000313" key="8">
    <source>
        <dbReference type="Proteomes" id="UP001432161"/>
    </source>
</evidence>
<dbReference type="SUPFAM" id="SSF48008">
    <property type="entry name" value="GntR ligand-binding domain-like"/>
    <property type="match status" value="1"/>
</dbReference>
<evidence type="ECO:0000256" key="1">
    <source>
        <dbReference type="ARBA" id="ARBA00023015"/>
    </source>
</evidence>
<name>A0A1G7VFR5_9ACTN</name>
<protein>
    <submittedName>
        <fullName evidence="6">GntR family transcriptional regulator</fullName>
    </submittedName>
    <submittedName>
        <fullName evidence="5">Transcriptional regulator, GntR family</fullName>
    </submittedName>
</protein>
<dbReference type="Pfam" id="PF00392">
    <property type="entry name" value="GntR"/>
    <property type="match status" value="1"/>
</dbReference>
<dbReference type="SMART" id="SM00345">
    <property type="entry name" value="HTH_GNTR"/>
    <property type="match status" value="1"/>
</dbReference>
<dbReference type="Proteomes" id="UP000198614">
    <property type="component" value="Unassembled WGS sequence"/>
</dbReference>
<sequence>MATPSVRSRGGAAPLVVESISEQLYSILCDRITTGVYAPGSRIDPQAIATEFGVSRTPVRDTLVRLEHDRLVETRPRSGTFVTRPSRQDVHEVCQLRKGLEWLATGVAAEAMPLEQIADLREEAVAALRAAEQGDYEPFFASDTRIHHEIIAHTDNSRLIAARESVEPFVYWLRVLGATGPHRLAGSTRRHLEILDAMAARDIAAAQEAAALHLTEVEEWTLADMASHDIVT</sequence>
<dbReference type="GO" id="GO:0003677">
    <property type="term" value="F:DNA binding"/>
    <property type="evidence" value="ECO:0007669"/>
    <property type="project" value="UniProtKB-KW"/>
</dbReference>
<dbReference type="PROSITE" id="PS50949">
    <property type="entry name" value="HTH_GNTR"/>
    <property type="match status" value="1"/>
</dbReference>
<dbReference type="InterPro" id="IPR008920">
    <property type="entry name" value="TF_FadR/GntR_C"/>
</dbReference>
<reference evidence="6" key="2">
    <citation type="submission" date="2022-10" db="EMBL/GenBank/DDBJ databases">
        <title>The complete genomes of actinobacterial strains from the NBC collection.</title>
        <authorList>
            <person name="Joergensen T.S."/>
            <person name="Alvarez Arevalo M."/>
            <person name="Sterndorff E.B."/>
            <person name="Faurdal D."/>
            <person name="Vuksanovic O."/>
            <person name="Mourched A.-S."/>
            <person name="Charusanti P."/>
            <person name="Shaw S."/>
            <person name="Blin K."/>
            <person name="Weber T."/>
        </authorList>
    </citation>
    <scope>NUCLEOTIDE SEQUENCE</scope>
    <source>
        <strain evidence="6">NBC_00489</strain>
    </source>
</reference>
<dbReference type="InterPro" id="IPR000524">
    <property type="entry name" value="Tscrpt_reg_HTH_GntR"/>
</dbReference>
<dbReference type="Gene3D" id="1.10.10.10">
    <property type="entry name" value="Winged helix-like DNA-binding domain superfamily/Winged helix DNA-binding domain"/>
    <property type="match status" value="1"/>
</dbReference>
<keyword evidence="2" id="KW-0238">DNA-binding</keyword>
<proteinExistence type="predicted"/>
<evidence type="ECO:0000313" key="6">
    <source>
        <dbReference type="EMBL" id="WUR41618.1"/>
    </source>
</evidence>
<evidence type="ECO:0000313" key="5">
    <source>
        <dbReference type="EMBL" id="SDG58537.1"/>
    </source>
</evidence>
<feature type="domain" description="HTH gntR-type" evidence="4">
    <location>
        <begin position="18"/>
        <end position="85"/>
    </location>
</feature>
<gene>
    <name evidence="6" type="ORF">OHN36_32940</name>
    <name evidence="5" type="ORF">SAMN05216260_12330</name>
</gene>
<dbReference type="EMBL" id="CP108330">
    <property type="protein sequence ID" value="WUR41618.1"/>
    <property type="molecule type" value="Genomic_DNA"/>
</dbReference>
<reference evidence="5 7" key="1">
    <citation type="submission" date="2016-10" db="EMBL/GenBank/DDBJ databases">
        <authorList>
            <person name="de Groot N.N."/>
        </authorList>
    </citation>
    <scope>NUCLEOTIDE SEQUENCE [LARGE SCALE GENOMIC DNA]</scope>
    <source>
        <strain evidence="5 7">CGMCC 4.1859</strain>
    </source>
</reference>
<dbReference type="InterPro" id="IPR036388">
    <property type="entry name" value="WH-like_DNA-bd_sf"/>
</dbReference>
<dbReference type="GO" id="GO:0003700">
    <property type="term" value="F:DNA-binding transcription factor activity"/>
    <property type="evidence" value="ECO:0007669"/>
    <property type="project" value="InterPro"/>
</dbReference>
<keyword evidence="1" id="KW-0805">Transcription regulation</keyword>